<dbReference type="Proteomes" id="UP000656804">
    <property type="component" value="Unassembled WGS sequence"/>
</dbReference>
<dbReference type="RefSeq" id="WP_194502924.1">
    <property type="nucleotide sequence ID" value="NZ_JADIVZ010000003.1"/>
</dbReference>
<dbReference type="EMBL" id="JADIVZ010000003">
    <property type="protein sequence ID" value="MBF4161653.1"/>
    <property type="molecule type" value="Genomic_DNA"/>
</dbReference>
<keyword evidence="2" id="KW-1185">Reference proteome</keyword>
<organism evidence="1 2">
    <name type="scientific">Nocardioides acrostichi</name>
    <dbReference type="NCBI Taxonomy" id="2784339"/>
    <lineage>
        <taxon>Bacteria</taxon>
        <taxon>Bacillati</taxon>
        <taxon>Actinomycetota</taxon>
        <taxon>Actinomycetes</taxon>
        <taxon>Propionibacteriales</taxon>
        <taxon>Nocardioidaceae</taxon>
        <taxon>Nocardioides</taxon>
    </lineage>
</organism>
<evidence type="ECO:0000313" key="2">
    <source>
        <dbReference type="Proteomes" id="UP000656804"/>
    </source>
</evidence>
<accession>A0A930UVJ9</accession>
<gene>
    <name evidence="1" type="ORF">ISG29_08120</name>
</gene>
<protein>
    <submittedName>
        <fullName evidence="1">Uncharacterized protein</fullName>
    </submittedName>
</protein>
<comment type="caution">
    <text evidence="1">The sequence shown here is derived from an EMBL/GenBank/DDBJ whole genome shotgun (WGS) entry which is preliminary data.</text>
</comment>
<evidence type="ECO:0000313" key="1">
    <source>
        <dbReference type="EMBL" id="MBF4161653.1"/>
    </source>
</evidence>
<dbReference type="AlphaFoldDB" id="A0A930UVJ9"/>
<reference evidence="1" key="1">
    <citation type="submission" date="2020-11" db="EMBL/GenBank/DDBJ databases">
        <title>Nocardioides sp. CBS4Y-1, whole genome shotgun sequence.</title>
        <authorList>
            <person name="Tuo L."/>
        </authorList>
    </citation>
    <scope>NUCLEOTIDE SEQUENCE</scope>
    <source>
        <strain evidence="1">CBS4Y-1</strain>
    </source>
</reference>
<name>A0A930UVJ9_9ACTN</name>
<sequence>MELDDHITVVRLDDVEHAGPFMSDQGSLGTDFEELHSWLGLTRGLYDDIMGWHDAAVRSGQTDSARAEELTSRLSSEVRADLEVRPPRVPTRELRLTDFVDASVPTPPLAPELAERVRAWRDAAVARGDSDEAIFARQDAGFALAREVEAQLAHRYYVSAR</sequence>
<proteinExistence type="predicted"/>